<reference evidence="1" key="1">
    <citation type="submission" date="2023-04" db="EMBL/GenBank/DDBJ databases">
        <title>A chromosome-level genome assembly of the parasitoid wasp Eretmocerus hayati.</title>
        <authorList>
            <person name="Zhong Y."/>
            <person name="Liu S."/>
            <person name="Liu Y."/>
        </authorList>
    </citation>
    <scope>NUCLEOTIDE SEQUENCE</scope>
    <source>
        <strain evidence="1">ZJU_SS_LIU_2023</strain>
    </source>
</reference>
<dbReference type="EMBL" id="CM056741">
    <property type="protein sequence ID" value="KAJ8687574.1"/>
    <property type="molecule type" value="Genomic_DNA"/>
</dbReference>
<sequence length="810" mass="91124">MFYSIEILRKRKSHKGRLPFCWIASMNSSESNSQSSKKKSQAANFVGTGYLKISKKDVEQVDVVATCDEILEGLVGADNKRFSLYLSSHLTSGLLRIYKEQVRSLEEETEKLFADVMGGGAGRVSGGVSGKKKRKQNNQIDQDPVDALLISEDNNVTNDFDANVLFPQNRLDDHQIIEVEPIPSHNKILSFGDELLPLDLEAFANIDDIREGPNPNFEDDFIRNPENQEQVAYENVMQGEALHQDSIHEERINPSRPVIDDQNANFASSSKMAVADDRIDHNSRLALVDDMMDIDPPLNDDALCILLNQNEGIQSPAKSTAPPENFITPKRKSRHPHDETPTKRTRIVTDDGAPDMDNHRRFSALSESSPVPRRSLFPPVGEQASNLMILQNSIEPHEAPEQPLIDLQAADETIEPEGAYYVPQNNSVRLQSLSSTNDQNTNSSDAFSLAPLEVLEKPKRRKRAKKAQSNVIDEERQLNRLNDDPYIETRPRGSIRPKVSQKVPANNLLAIPATAIKITPMPRLATRIWAAPLIRLFNDHIKDICDFPLDISKHGTPRDIPARKLPHVSSNSSKCRRKSKSVPDSNPTTPARRTEQLSPRPDFQEDQPQSVQNLNDDEGVFQNDEVLIPPINECPPQSHLAVTPTNVRSPATVRPENLMPSPSQGMQVPDPVPETDNTFLPRRHTESMERQSAESSNSDSQSPKRVDSILTQVEFYEVLVRMWSICAQSERGDKALTYLEFDDILPPQESSIQELIIYFMYCCELEKQSKLLLRQNVPYKGVSIIELEEEREKESETPIDSEDSFDKSSS</sequence>
<gene>
    <name evidence="1" type="ORF">QAD02_023368</name>
</gene>
<proteinExistence type="predicted"/>
<evidence type="ECO:0000313" key="2">
    <source>
        <dbReference type="Proteomes" id="UP001239111"/>
    </source>
</evidence>
<evidence type="ECO:0000313" key="1">
    <source>
        <dbReference type="EMBL" id="KAJ8687574.1"/>
    </source>
</evidence>
<name>A0ACC2PY41_9HYME</name>
<comment type="caution">
    <text evidence="1">The sequence shown here is derived from an EMBL/GenBank/DDBJ whole genome shotgun (WGS) entry which is preliminary data.</text>
</comment>
<organism evidence="1 2">
    <name type="scientific">Eretmocerus hayati</name>
    <dbReference type="NCBI Taxonomy" id="131215"/>
    <lineage>
        <taxon>Eukaryota</taxon>
        <taxon>Metazoa</taxon>
        <taxon>Ecdysozoa</taxon>
        <taxon>Arthropoda</taxon>
        <taxon>Hexapoda</taxon>
        <taxon>Insecta</taxon>
        <taxon>Pterygota</taxon>
        <taxon>Neoptera</taxon>
        <taxon>Endopterygota</taxon>
        <taxon>Hymenoptera</taxon>
        <taxon>Apocrita</taxon>
        <taxon>Proctotrupomorpha</taxon>
        <taxon>Chalcidoidea</taxon>
        <taxon>Aphelinidae</taxon>
        <taxon>Aphelininae</taxon>
        <taxon>Eretmocerus</taxon>
    </lineage>
</organism>
<protein>
    <submittedName>
        <fullName evidence="1">Uncharacterized protein</fullName>
    </submittedName>
</protein>
<dbReference type="Proteomes" id="UP001239111">
    <property type="component" value="Chromosome 1"/>
</dbReference>
<keyword evidence="2" id="KW-1185">Reference proteome</keyword>
<accession>A0ACC2PY41</accession>